<dbReference type="PANTHER" id="PTHR45953">
    <property type="entry name" value="IDURONATE 2-SULFATASE"/>
    <property type="match status" value="1"/>
</dbReference>
<dbReference type="GO" id="GO:0008484">
    <property type="term" value="F:sulfuric ester hydrolase activity"/>
    <property type="evidence" value="ECO:0007669"/>
    <property type="project" value="TreeGrafter"/>
</dbReference>
<dbReference type="AlphaFoldDB" id="A0A921GDU8"/>
<keyword evidence="2" id="KW-0479">Metal-binding</keyword>
<evidence type="ECO:0000313" key="6">
    <source>
        <dbReference type="Proteomes" id="UP000697330"/>
    </source>
</evidence>
<accession>A0A921GDU8</accession>
<dbReference type="Proteomes" id="UP000697330">
    <property type="component" value="Unassembled WGS sequence"/>
</dbReference>
<name>A0A921GDU8_9ACTN</name>
<reference evidence="5" key="2">
    <citation type="submission" date="2021-09" db="EMBL/GenBank/DDBJ databases">
        <authorList>
            <person name="Gilroy R."/>
        </authorList>
    </citation>
    <scope>NUCLEOTIDE SEQUENCE</scope>
    <source>
        <strain evidence="5">CHK124-7917</strain>
    </source>
</reference>
<dbReference type="Gene3D" id="3.40.720.10">
    <property type="entry name" value="Alkaline Phosphatase, subunit A"/>
    <property type="match status" value="1"/>
</dbReference>
<dbReference type="InterPro" id="IPR024607">
    <property type="entry name" value="Sulfatase_CS"/>
</dbReference>
<reference evidence="5" key="1">
    <citation type="journal article" date="2021" name="PeerJ">
        <title>Extensive microbial diversity within the chicken gut microbiome revealed by metagenomics and culture.</title>
        <authorList>
            <person name="Gilroy R."/>
            <person name="Ravi A."/>
            <person name="Getino M."/>
            <person name="Pursley I."/>
            <person name="Horton D.L."/>
            <person name="Alikhan N.F."/>
            <person name="Baker D."/>
            <person name="Gharbi K."/>
            <person name="Hall N."/>
            <person name="Watson M."/>
            <person name="Adriaenssens E.M."/>
            <person name="Foster-Nyarko E."/>
            <person name="Jarju S."/>
            <person name="Secka A."/>
            <person name="Antonio M."/>
            <person name="Oren A."/>
            <person name="Chaudhuri R.R."/>
            <person name="La Ragione R."/>
            <person name="Hildebrand F."/>
            <person name="Pallen M.J."/>
        </authorList>
    </citation>
    <scope>NUCLEOTIDE SEQUENCE</scope>
    <source>
        <strain evidence="5">CHK124-7917</strain>
    </source>
</reference>
<evidence type="ECO:0000256" key="2">
    <source>
        <dbReference type="ARBA" id="ARBA00022723"/>
    </source>
</evidence>
<dbReference type="PROSITE" id="PS00523">
    <property type="entry name" value="SULFATASE_1"/>
    <property type="match status" value="1"/>
</dbReference>
<evidence type="ECO:0000256" key="3">
    <source>
        <dbReference type="ARBA" id="ARBA00022801"/>
    </source>
</evidence>
<evidence type="ECO:0000313" key="5">
    <source>
        <dbReference type="EMBL" id="HJF44451.1"/>
    </source>
</evidence>
<dbReference type="CDD" id="cd16027">
    <property type="entry name" value="SGSH"/>
    <property type="match status" value="1"/>
</dbReference>
<feature type="domain" description="Sulfatase N-terminal" evidence="4">
    <location>
        <begin position="2"/>
        <end position="287"/>
    </location>
</feature>
<dbReference type="EMBL" id="DYWQ01000021">
    <property type="protein sequence ID" value="HJF44451.1"/>
    <property type="molecule type" value="Genomic_DNA"/>
</dbReference>
<organism evidence="5 6">
    <name type="scientific">Thermophilibacter provencensis</name>
    <dbReference type="NCBI Taxonomy" id="1852386"/>
    <lineage>
        <taxon>Bacteria</taxon>
        <taxon>Bacillati</taxon>
        <taxon>Actinomycetota</taxon>
        <taxon>Coriobacteriia</taxon>
        <taxon>Coriobacteriales</taxon>
        <taxon>Atopobiaceae</taxon>
        <taxon>Thermophilibacter</taxon>
    </lineage>
</organism>
<evidence type="ECO:0000259" key="4">
    <source>
        <dbReference type="Pfam" id="PF00884"/>
    </source>
</evidence>
<evidence type="ECO:0000256" key="1">
    <source>
        <dbReference type="ARBA" id="ARBA00008779"/>
    </source>
</evidence>
<protein>
    <submittedName>
        <fullName evidence="5">Sulfatase</fullName>
    </submittedName>
</protein>
<dbReference type="GO" id="GO:0005737">
    <property type="term" value="C:cytoplasm"/>
    <property type="evidence" value="ECO:0007669"/>
    <property type="project" value="TreeGrafter"/>
</dbReference>
<dbReference type="RefSeq" id="WP_274958516.1">
    <property type="nucleotide sequence ID" value="NZ_DYWQ01000021.1"/>
</dbReference>
<proteinExistence type="inferred from homology"/>
<gene>
    <name evidence="5" type="ORF">K8U72_01490</name>
</gene>
<dbReference type="SUPFAM" id="SSF53649">
    <property type="entry name" value="Alkaline phosphatase-like"/>
    <property type="match status" value="1"/>
</dbReference>
<dbReference type="InterPro" id="IPR017850">
    <property type="entry name" value="Alkaline_phosphatase_core_sf"/>
</dbReference>
<dbReference type="PANTHER" id="PTHR45953:SF1">
    <property type="entry name" value="IDURONATE 2-SULFATASE"/>
    <property type="match status" value="1"/>
</dbReference>
<dbReference type="InterPro" id="IPR000917">
    <property type="entry name" value="Sulfatase_N"/>
</dbReference>
<comment type="caution">
    <text evidence="5">The sequence shown here is derived from an EMBL/GenBank/DDBJ whole genome shotgun (WGS) entry which is preliminary data.</text>
</comment>
<keyword evidence="3" id="KW-0378">Hydrolase</keyword>
<sequence>MNVLYLHTHDTGRVVSPYGYAVETPRIQEFCEDAMLFQRAFCVAPTCSPSRAGLLTGTYPHQNGMLGLAQRGFRIDGSLHLARLLAHEGFLSVLCGVQHEVGYYTDHQLAPEALGYEMDLTTDASGYAEKDLVVWDRRNAECLAGWLRSYDGERPFFVSFGQHATHRAWPDADPGVADYAQPPVNIPNNEVTRADYACFKKSVSMADANYGLVLDALRESGRFEDTIVVLTTDHGLAYPFEKCTLLDAGTGVLLAMRVPGSRAQGRSFDGLVSHIDVVPTLLDLLGIDPPDYLEGASHAGIFRGEQDSGDGAVFAEINFHTSYEPVRSVRTDRYKYLRFFDAEWLRLNQSNIDGSIVKNYYEENLGLADVTKDAECLYDLAYDVFETNNVAEDPRYADVLDEMRARLDDFMRRTGDPLLEGPIQVRPEWKVNRRECVAAGSKDPADYESLGERFSVRERGMA</sequence>
<dbReference type="GO" id="GO:0046872">
    <property type="term" value="F:metal ion binding"/>
    <property type="evidence" value="ECO:0007669"/>
    <property type="project" value="UniProtKB-KW"/>
</dbReference>
<comment type="similarity">
    <text evidence="1">Belongs to the sulfatase family.</text>
</comment>
<dbReference type="Pfam" id="PF00884">
    <property type="entry name" value="Sulfatase"/>
    <property type="match status" value="1"/>
</dbReference>